<gene>
    <name evidence="1" type="ORF">L2740_11325</name>
</gene>
<dbReference type="Pfam" id="PF07445">
    <property type="entry name" value="PriC"/>
    <property type="match status" value="1"/>
</dbReference>
<accession>A0A9X2CI15</accession>
<evidence type="ECO:0000313" key="1">
    <source>
        <dbReference type="EMBL" id="MCL1139130.1"/>
    </source>
</evidence>
<name>A0A9X2CI15_9GAMM</name>
<dbReference type="AlphaFoldDB" id="A0A9X2CI15"/>
<dbReference type="InterPro" id="IPR038338">
    <property type="entry name" value="PriC_sf"/>
</dbReference>
<keyword evidence="2" id="KW-1185">Reference proteome</keyword>
<organism evidence="1 2">
    <name type="scientific">Shewanella pneumatophori</name>
    <dbReference type="NCBI Taxonomy" id="314092"/>
    <lineage>
        <taxon>Bacteria</taxon>
        <taxon>Pseudomonadati</taxon>
        <taxon>Pseudomonadota</taxon>
        <taxon>Gammaproteobacteria</taxon>
        <taxon>Alteromonadales</taxon>
        <taxon>Shewanellaceae</taxon>
        <taxon>Shewanella</taxon>
    </lineage>
</organism>
<dbReference type="Proteomes" id="UP001139293">
    <property type="component" value="Unassembled WGS sequence"/>
</dbReference>
<dbReference type="RefSeq" id="WP_248950303.1">
    <property type="nucleotide sequence ID" value="NZ_JAKILB010000006.1"/>
</dbReference>
<proteinExistence type="predicted"/>
<dbReference type="Gene3D" id="1.20.1270.340">
    <property type="match status" value="1"/>
</dbReference>
<dbReference type="EMBL" id="JAKILB010000006">
    <property type="protein sequence ID" value="MCL1139130.1"/>
    <property type="molecule type" value="Genomic_DNA"/>
</dbReference>
<comment type="caution">
    <text evidence="1">The sequence shown here is derived from an EMBL/GenBank/DDBJ whole genome shotgun (WGS) entry which is preliminary data.</text>
</comment>
<sequence length="220" mass="25619">MTNEQLLAKLKQQLKQLEQEVLQHDSRLPPGQRKMMQDVERFNSELFIQVGGQLQPCIDQLSKNIIQLEQLLKAKRSPYTIVSSCEKIQDRFSALRRALSTTGINVKSIEQQKRSRRAYAIKRGNQSHADSGFSWIASSVMQNSHQLYEELNKHLNWAKIIEQKIENLQSSLENCHSADKIKLQHEILSLHSRLGKCRQATSYIEDRIQLFERPFKSHNR</sequence>
<dbReference type="InterPro" id="IPR010890">
    <property type="entry name" value="PriC"/>
</dbReference>
<evidence type="ECO:0000313" key="2">
    <source>
        <dbReference type="Proteomes" id="UP001139293"/>
    </source>
</evidence>
<protein>
    <submittedName>
        <fullName evidence="1">Primosomal replication protein</fullName>
    </submittedName>
</protein>
<reference evidence="1" key="1">
    <citation type="submission" date="2022-01" db="EMBL/GenBank/DDBJ databases">
        <title>Whole genome-based taxonomy of the Shewanellaceae.</title>
        <authorList>
            <person name="Martin-Rodriguez A.J."/>
        </authorList>
    </citation>
    <scope>NUCLEOTIDE SEQUENCE</scope>
    <source>
        <strain evidence="1">KCTC 23973</strain>
    </source>
</reference>